<keyword evidence="1" id="KW-0175">Coiled coil</keyword>
<sequence>MTIPTDLNALNSQLDEEIKKVTRLEKEFRAWADQQREKFNDIRKNSLNEGDISISEFHQIVSALNGIASASDETKAYLINTFQLLCP</sequence>
<proteinExistence type="predicted"/>
<reference evidence="2 3" key="1">
    <citation type="submission" date="2024-04" db="EMBL/GenBank/DDBJ databases">
        <title>Tritrichomonas musculus Genome.</title>
        <authorList>
            <person name="Alves-Ferreira E."/>
            <person name="Grigg M."/>
            <person name="Lorenzi H."/>
            <person name="Galac M."/>
        </authorList>
    </citation>
    <scope>NUCLEOTIDE SEQUENCE [LARGE SCALE GENOMIC DNA]</scope>
    <source>
        <strain evidence="2 3">EAF2021</strain>
    </source>
</reference>
<comment type="caution">
    <text evidence="2">The sequence shown here is derived from an EMBL/GenBank/DDBJ whole genome shotgun (WGS) entry which is preliminary data.</text>
</comment>
<feature type="coiled-coil region" evidence="1">
    <location>
        <begin position="7"/>
        <end position="34"/>
    </location>
</feature>
<accession>A0ABR2IXZ9</accession>
<evidence type="ECO:0000256" key="1">
    <source>
        <dbReference type="SAM" id="Coils"/>
    </source>
</evidence>
<organism evidence="2 3">
    <name type="scientific">Tritrichomonas musculus</name>
    <dbReference type="NCBI Taxonomy" id="1915356"/>
    <lineage>
        <taxon>Eukaryota</taxon>
        <taxon>Metamonada</taxon>
        <taxon>Parabasalia</taxon>
        <taxon>Tritrichomonadida</taxon>
        <taxon>Tritrichomonadidae</taxon>
        <taxon>Tritrichomonas</taxon>
    </lineage>
</organism>
<dbReference type="EMBL" id="JAPFFF010000014">
    <property type="protein sequence ID" value="KAK8870470.1"/>
    <property type="molecule type" value="Genomic_DNA"/>
</dbReference>
<keyword evidence="3" id="KW-1185">Reference proteome</keyword>
<gene>
    <name evidence="2" type="ORF">M9Y10_008352</name>
</gene>
<evidence type="ECO:0000313" key="3">
    <source>
        <dbReference type="Proteomes" id="UP001470230"/>
    </source>
</evidence>
<evidence type="ECO:0000313" key="2">
    <source>
        <dbReference type="EMBL" id="KAK8870470.1"/>
    </source>
</evidence>
<dbReference type="Proteomes" id="UP001470230">
    <property type="component" value="Unassembled WGS sequence"/>
</dbReference>
<protein>
    <submittedName>
        <fullName evidence="2">Uncharacterized protein</fullName>
    </submittedName>
</protein>
<name>A0ABR2IXZ9_9EUKA</name>